<dbReference type="Proteomes" id="UP001596056">
    <property type="component" value="Unassembled WGS sequence"/>
</dbReference>
<dbReference type="EMBL" id="JBHSNA010000003">
    <property type="protein sequence ID" value="MFC5565652.1"/>
    <property type="molecule type" value="Genomic_DNA"/>
</dbReference>
<evidence type="ECO:0008006" key="3">
    <source>
        <dbReference type="Google" id="ProtNLM"/>
    </source>
</evidence>
<sequence length="747" mass="77795">MAEEDIVIDARWYRAAHPDVDLLEMDPAEHYERIGRLLGRRPRPEPSTLDRPLADLAIAVAALPRAAADAPPGTLGDPSSAPIIDAPAEAENQVSSVPAHGVEPWTGESLRVNGTEVARPADDEALAWPVLAAFCRLHGLDPAAACEVQAGGVARPDRLHDMAGTTPLPSPMAPRGLGDLWFSSSHGLVLSFDDPDGPGKGAAVRLFQIDPRLGDAVVQVGGQALAPQGPTFVEAVLRNPLMPLLVEVSDAGGATRELALLAFPSLARGGLHAAELAALAEGDGGMDTVWAYAAARLAERLAAGPSGQLGRLAVTIEGATGAEAIFSAEVGAWLRLFGLAPEPAQGAQPQDLSRLRAMLPSADDGAGAAQGPMLVLPADAIPTVAALTRPLDAVGGEGATLAPFVVAERVSNRPLWSVAPPRDAMEDLAGLQPGAWHPPLLAGGEGLGLPLAVVQRDTRAQSHVELLLPSSPDRPALSAPPGPGPVSGAVTCVLVVTEVAAARTFLETLAGQAERPDLRVALVAGAREAEALDETLHRLFPAAHRRLDGGRLPDAARLLDVSEGRPLLLAEDRVLLHDPRTLATLRAMLAGGRVASAACVALHEEVGRKGTTLRPESGGFFPSRIGFVGGPHLVFDQPDVLGALPRATYPVAANAFAATLVEPWALEAALPRLAAWSGPAGAPLDPLAFGLATVAEGWRHLCTSTVRVATTRPRRRADRTDPALLRAVAPARWEDLLARVTVARELR</sequence>
<keyword evidence="2" id="KW-1185">Reference proteome</keyword>
<evidence type="ECO:0000313" key="2">
    <source>
        <dbReference type="Proteomes" id="UP001596056"/>
    </source>
</evidence>
<name>A0ABW0S9Q7_9RHOB</name>
<protein>
    <recommendedName>
        <fullName evidence="3">Glycosyltransferase family 2 protein</fullName>
    </recommendedName>
</protein>
<comment type="caution">
    <text evidence="1">The sequence shown here is derived from an EMBL/GenBank/DDBJ whole genome shotgun (WGS) entry which is preliminary data.</text>
</comment>
<reference evidence="2" key="1">
    <citation type="journal article" date="2019" name="Int. J. Syst. Evol. Microbiol.">
        <title>The Global Catalogue of Microorganisms (GCM) 10K type strain sequencing project: providing services to taxonomists for standard genome sequencing and annotation.</title>
        <authorList>
            <consortium name="The Broad Institute Genomics Platform"/>
            <consortium name="The Broad Institute Genome Sequencing Center for Infectious Disease"/>
            <person name="Wu L."/>
            <person name="Ma J."/>
        </authorList>
    </citation>
    <scope>NUCLEOTIDE SEQUENCE [LARGE SCALE GENOMIC DNA]</scope>
    <source>
        <strain evidence="2">KACC 11588</strain>
    </source>
</reference>
<dbReference type="RefSeq" id="WP_209838295.1">
    <property type="nucleotide sequence ID" value="NZ_JAGGJP010000003.1"/>
</dbReference>
<gene>
    <name evidence="1" type="ORF">ACFPOC_04375</name>
</gene>
<evidence type="ECO:0000313" key="1">
    <source>
        <dbReference type="EMBL" id="MFC5565652.1"/>
    </source>
</evidence>
<accession>A0ABW0S9Q7</accession>
<organism evidence="1 2">
    <name type="scientific">Rubellimicrobium aerolatum</name>
    <dbReference type="NCBI Taxonomy" id="490979"/>
    <lineage>
        <taxon>Bacteria</taxon>
        <taxon>Pseudomonadati</taxon>
        <taxon>Pseudomonadota</taxon>
        <taxon>Alphaproteobacteria</taxon>
        <taxon>Rhodobacterales</taxon>
        <taxon>Roseobacteraceae</taxon>
        <taxon>Rubellimicrobium</taxon>
    </lineage>
</organism>
<proteinExistence type="predicted"/>